<gene>
    <name evidence="8" type="ORF">G210_0828</name>
</gene>
<reference evidence="8 9" key="1">
    <citation type="submission" date="2013-02" db="EMBL/GenBank/DDBJ databases">
        <title>Genome sequence of Candida maltosa Xu316, a potential industrial strain for xylitol and ethanol production.</title>
        <authorList>
            <person name="Yu J."/>
            <person name="Wang Q."/>
            <person name="Geng X."/>
            <person name="Bao W."/>
            <person name="He P."/>
            <person name="Cai J."/>
        </authorList>
    </citation>
    <scope>NUCLEOTIDE SEQUENCE [LARGE SCALE GENOMIC DNA]</scope>
    <source>
        <strain evidence="9">Xu316</strain>
    </source>
</reference>
<dbReference type="OrthoDB" id="3257095at2759"/>
<name>M3HT63_CANMX</name>
<keyword evidence="4 7" id="KW-1133">Transmembrane helix</keyword>
<feature type="transmembrane region" description="Helical" evidence="7">
    <location>
        <begin position="225"/>
        <end position="245"/>
    </location>
</feature>
<dbReference type="GO" id="GO:0022857">
    <property type="term" value="F:transmembrane transporter activity"/>
    <property type="evidence" value="ECO:0007669"/>
    <property type="project" value="InterPro"/>
</dbReference>
<evidence type="ECO:0008006" key="10">
    <source>
        <dbReference type="Google" id="ProtNLM"/>
    </source>
</evidence>
<feature type="transmembrane region" description="Helical" evidence="7">
    <location>
        <begin position="70"/>
        <end position="97"/>
    </location>
</feature>
<dbReference type="EMBL" id="AOGT01000115">
    <property type="protein sequence ID" value="EMG50792.1"/>
    <property type="molecule type" value="Genomic_DNA"/>
</dbReference>
<feature type="transmembrane region" description="Helical" evidence="7">
    <location>
        <begin position="414"/>
        <end position="432"/>
    </location>
</feature>
<evidence type="ECO:0000256" key="3">
    <source>
        <dbReference type="ARBA" id="ARBA00022692"/>
    </source>
</evidence>
<feature type="transmembrane region" description="Helical" evidence="7">
    <location>
        <begin position="265"/>
        <end position="288"/>
    </location>
</feature>
<dbReference type="Proteomes" id="UP000011777">
    <property type="component" value="Unassembled WGS sequence"/>
</dbReference>
<evidence type="ECO:0000256" key="7">
    <source>
        <dbReference type="SAM" id="Phobius"/>
    </source>
</evidence>
<evidence type="ECO:0000313" key="9">
    <source>
        <dbReference type="Proteomes" id="UP000011777"/>
    </source>
</evidence>
<evidence type="ECO:0000256" key="1">
    <source>
        <dbReference type="ARBA" id="ARBA00004141"/>
    </source>
</evidence>
<dbReference type="STRING" id="1245528.M3HT63"/>
<feature type="transmembrane region" description="Helical" evidence="7">
    <location>
        <begin position="103"/>
        <end position="123"/>
    </location>
</feature>
<proteinExistence type="predicted"/>
<evidence type="ECO:0000256" key="5">
    <source>
        <dbReference type="ARBA" id="ARBA00023136"/>
    </source>
</evidence>
<keyword evidence="5 7" id="KW-0472">Membrane</keyword>
<feature type="transmembrane region" description="Helical" evidence="7">
    <location>
        <begin position="355"/>
        <end position="374"/>
    </location>
</feature>
<feature type="transmembrane region" description="Helical" evidence="7">
    <location>
        <begin position="507"/>
        <end position="530"/>
    </location>
</feature>
<dbReference type="PANTHER" id="PTHR45649">
    <property type="entry name" value="AMINO-ACID PERMEASE BAT1"/>
    <property type="match status" value="1"/>
</dbReference>
<sequence>MTTDNPVLSASDQPQPQLQEEDPPSYASHFFNDIRTSAPIQYLGSLIEEDDDQVEQVEHFKYKQDLERKLTVTSVIGLGFSVMGVPFGLSSTLWISLMNGANVTILYGWIIVGFFSLCVIISLSEISSKYPTAGGVYHFSAVLSNNKYSSIASWFTGWFLLIGNWTYAISIMFSGAQFILSIFGLKDAYYKEDRFWVLGVFYLILALVGFINFKFSKHLEKINKACILWTIYTVLAIDFLLIFFAKRTNSIKEILTKFDNSRSGWPDFLAFVVGLQSSSFTLTGYGMLFSITDEVKKPEKNVPKGAISAVFMATITGLIFIIPLLTILPELEVLLDETPNIMPIDLIFKFGTESYLISFLMACLMIGTVIFQSIGSLTTASRSTYALARDGGLPFAHLFTEVNSVEEYTIPRNALFLSMCVCALLSLSSLISRSAFNAFMGAAVVSLTLANGLPILCLMLNKRKKIKGAAFKLGRLGWLVNFLAVVWVILSVIILCLPPVIKHLTWFNMNYAFVVILMFLAIASLGYATWGKKSFTGPTIDTDYFELHNLESAGRSNLTTINEEDFVIGDEPEEEEDDDDKIPKKNEKSYQPLSQGKSAEIEPSSSGASTEDSETEVIFNASKEEL</sequence>
<comment type="subcellular location">
    <subcellularLocation>
        <location evidence="1">Membrane</location>
        <topology evidence="1">Multi-pass membrane protein</topology>
    </subcellularLocation>
</comment>
<feature type="compositionally biased region" description="Polar residues" evidence="6">
    <location>
        <begin position="1"/>
        <end position="11"/>
    </location>
</feature>
<feature type="transmembrane region" description="Helical" evidence="7">
    <location>
        <begin position="157"/>
        <end position="183"/>
    </location>
</feature>
<feature type="transmembrane region" description="Helical" evidence="7">
    <location>
        <begin position="438"/>
        <end position="458"/>
    </location>
</feature>
<evidence type="ECO:0000256" key="2">
    <source>
        <dbReference type="ARBA" id="ARBA00022448"/>
    </source>
</evidence>
<evidence type="ECO:0000313" key="8">
    <source>
        <dbReference type="EMBL" id="EMG50792.1"/>
    </source>
</evidence>
<keyword evidence="2" id="KW-0813">Transport</keyword>
<feature type="transmembrane region" description="Helical" evidence="7">
    <location>
        <begin position="195"/>
        <end position="213"/>
    </location>
</feature>
<accession>M3HT63</accession>
<dbReference type="Pfam" id="PF13520">
    <property type="entry name" value="AA_permease_2"/>
    <property type="match status" value="1"/>
</dbReference>
<keyword evidence="3 7" id="KW-0812">Transmembrane</keyword>
<dbReference type="eggNOG" id="KOG1289">
    <property type="taxonomic scope" value="Eukaryota"/>
</dbReference>
<dbReference type="OMA" id="LLMAQYT"/>
<dbReference type="PANTHER" id="PTHR45649:SF3">
    <property type="entry name" value="POLYAMINE TRANSPORTER TPO5"/>
    <property type="match status" value="1"/>
</dbReference>
<organism evidence="8 9">
    <name type="scientific">Candida maltosa (strain Xu316)</name>
    <name type="common">Yeast</name>
    <dbReference type="NCBI Taxonomy" id="1245528"/>
    <lineage>
        <taxon>Eukaryota</taxon>
        <taxon>Fungi</taxon>
        <taxon>Dikarya</taxon>
        <taxon>Ascomycota</taxon>
        <taxon>Saccharomycotina</taxon>
        <taxon>Pichiomycetes</taxon>
        <taxon>Debaryomycetaceae</taxon>
        <taxon>Candida/Lodderomyces clade</taxon>
        <taxon>Candida</taxon>
    </lineage>
</organism>
<dbReference type="AlphaFoldDB" id="M3HT63"/>
<dbReference type="GO" id="GO:0016020">
    <property type="term" value="C:membrane"/>
    <property type="evidence" value="ECO:0007669"/>
    <property type="project" value="UniProtKB-SubCell"/>
</dbReference>
<comment type="caution">
    <text evidence="8">The sequence shown here is derived from an EMBL/GenBank/DDBJ whole genome shotgun (WGS) entry which is preliminary data.</text>
</comment>
<feature type="transmembrane region" description="Helical" evidence="7">
    <location>
        <begin position="478"/>
        <end position="501"/>
    </location>
</feature>
<evidence type="ECO:0000256" key="6">
    <source>
        <dbReference type="SAM" id="MobiDB-lite"/>
    </source>
</evidence>
<keyword evidence="9" id="KW-1185">Reference proteome</keyword>
<feature type="region of interest" description="Disordered" evidence="6">
    <location>
        <begin position="566"/>
        <end position="626"/>
    </location>
</feature>
<dbReference type="HOGENOM" id="CLU_004495_5_3_1"/>
<feature type="region of interest" description="Disordered" evidence="6">
    <location>
        <begin position="1"/>
        <end position="24"/>
    </location>
</feature>
<feature type="transmembrane region" description="Helical" evidence="7">
    <location>
        <begin position="309"/>
        <end position="328"/>
    </location>
</feature>
<evidence type="ECO:0000256" key="4">
    <source>
        <dbReference type="ARBA" id="ARBA00022989"/>
    </source>
</evidence>
<feature type="compositionally biased region" description="Acidic residues" evidence="6">
    <location>
        <begin position="566"/>
        <end position="580"/>
    </location>
</feature>
<feature type="compositionally biased region" description="Polar residues" evidence="6">
    <location>
        <begin position="589"/>
        <end position="610"/>
    </location>
</feature>
<protein>
    <recommendedName>
        <fullName evidence="10">Polyamine transporter TPO5</fullName>
    </recommendedName>
</protein>
<dbReference type="Gene3D" id="1.20.1740.10">
    <property type="entry name" value="Amino acid/polyamine transporter I"/>
    <property type="match status" value="1"/>
</dbReference>
<dbReference type="InterPro" id="IPR002293">
    <property type="entry name" value="AA/rel_permease1"/>
</dbReference>